<evidence type="ECO:0000256" key="7">
    <source>
        <dbReference type="SAM" id="SignalP"/>
    </source>
</evidence>
<comment type="catalytic activity">
    <reaction evidence="4">
        <text>(ethylene terephthalate)(n) + H2O = (ethylene terephthalate)(n-1) + 4-[(2-hydroxyethoxy)carbonyl]benzoate + H(+)</text>
        <dbReference type="Rhea" id="RHEA:49528"/>
        <dbReference type="Rhea" id="RHEA-COMP:12420"/>
        <dbReference type="Rhea" id="RHEA-COMP:12421"/>
        <dbReference type="ChEBI" id="CHEBI:15377"/>
        <dbReference type="ChEBI" id="CHEBI:15378"/>
        <dbReference type="ChEBI" id="CHEBI:131701"/>
        <dbReference type="ChEBI" id="CHEBI:131704"/>
        <dbReference type="EC" id="3.1.1.101"/>
    </reaction>
    <physiologicalReaction direction="left-to-right" evidence="4">
        <dbReference type="Rhea" id="RHEA:49529"/>
    </physiologicalReaction>
</comment>
<comment type="subcellular location">
    <subcellularLocation>
        <location evidence="1">Periplasm</location>
    </subcellularLocation>
</comment>
<protein>
    <recommendedName>
        <fullName evidence="5">poly(ethylene terephthalate) hydrolase</fullName>
        <ecNumber evidence="5">3.1.1.101</ecNumber>
    </recommendedName>
    <alternativeName>
        <fullName evidence="6">Poly(ethylene terephthalate) hydrolase</fullName>
    </alternativeName>
</protein>
<dbReference type="InterPro" id="IPR041127">
    <property type="entry name" value="PET_hydrolase/cutinase-like"/>
</dbReference>
<evidence type="ECO:0000256" key="2">
    <source>
        <dbReference type="ARBA" id="ARBA00022764"/>
    </source>
</evidence>
<dbReference type="SUPFAM" id="SSF53474">
    <property type="entry name" value="alpha/beta-Hydrolases"/>
    <property type="match status" value="1"/>
</dbReference>
<keyword evidence="10" id="KW-1185">Reference proteome</keyword>
<dbReference type="EMBL" id="WEGH01000002">
    <property type="protein sequence ID" value="MQY05822.1"/>
    <property type="molecule type" value="Genomic_DNA"/>
</dbReference>
<dbReference type="Pfam" id="PF12740">
    <property type="entry name" value="PETase"/>
    <property type="match status" value="1"/>
</dbReference>
<comment type="caution">
    <text evidence="9">The sequence shown here is derived from an EMBL/GenBank/DDBJ whole genome shotgun (WGS) entry which is preliminary data.</text>
</comment>
<dbReference type="Proteomes" id="UP000487268">
    <property type="component" value="Unassembled WGS sequence"/>
</dbReference>
<evidence type="ECO:0000256" key="1">
    <source>
        <dbReference type="ARBA" id="ARBA00004418"/>
    </source>
</evidence>
<evidence type="ECO:0000313" key="10">
    <source>
        <dbReference type="Proteomes" id="UP000487268"/>
    </source>
</evidence>
<evidence type="ECO:0000313" key="9">
    <source>
        <dbReference type="EMBL" id="MQY05822.1"/>
    </source>
</evidence>
<keyword evidence="7" id="KW-0732">Signal</keyword>
<organism evidence="9 10">
    <name type="scientific">Actinomadura macrotermitis</name>
    <dbReference type="NCBI Taxonomy" id="2585200"/>
    <lineage>
        <taxon>Bacteria</taxon>
        <taxon>Bacillati</taxon>
        <taxon>Actinomycetota</taxon>
        <taxon>Actinomycetes</taxon>
        <taxon>Streptosporangiales</taxon>
        <taxon>Thermomonosporaceae</taxon>
        <taxon>Actinomadura</taxon>
    </lineage>
</organism>
<feature type="chain" id="PRO_5029610760" description="poly(ethylene terephthalate) hydrolase" evidence="7">
    <location>
        <begin position="30"/>
        <end position="284"/>
    </location>
</feature>
<dbReference type="PANTHER" id="PTHR33428:SF14">
    <property type="entry name" value="CARBOXYLESTERASE TYPE B DOMAIN-CONTAINING PROTEIN"/>
    <property type="match status" value="1"/>
</dbReference>
<dbReference type="EC" id="3.1.1.101" evidence="5"/>
<evidence type="ECO:0000256" key="6">
    <source>
        <dbReference type="ARBA" id="ARBA00033780"/>
    </source>
</evidence>
<dbReference type="OrthoDB" id="9812672at2"/>
<evidence type="ECO:0000256" key="3">
    <source>
        <dbReference type="ARBA" id="ARBA00033629"/>
    </source>
</evidence>
<dbReference type="AlphaFoldDB" id="A0A7K0BY86"/>
<proteinExistence type="predicted"/>
<accession>A0A7K0BY86</accession>
<evidence type="ECO:0000256" key="5">
    <source>
        <dbReference type="ARBA" id="ARBA00033764"/>
    </source>
</evidence>
<dbReference type="PANTHER" id="PTHR33428">
    <property type="entry name" value="CHLOROPHYLLASE-2, CHLOROPLASTIC"/>
    <property type="match status" value="1"/>
</dbReference>
<gene>
    <name evidence="9" type="ORF">ACRB68_38990</name>
</gene>
<dbReference type="RefSeq" id="WP_153534099.1">
    <property type="nucleotide sequence ID" value="NZ_WEGH01000002.1"/>
</dbReference>
<keyword evidence="2" id="KW-0574">Periplasm</keyword>
<reference evidence="9 10" key="1">
    <citation type="submission" date="2019-10" db="EMBL/GenBank/DDBJ databases">
        <title>Actinomadura rubteroloni sp. nov. and Actinomadura macrotermitis sp. nov., isolated from the gut of fungus growing-termite Macrotermes natalensis.</title>
        <authorList>
            <person name="Benndorf R."/>
            <person name="Martin K."/>
            <person name="Kuefner M."/>
            <person name="De Beer W."/>
            <person name="Kaster A.-K."/>
            <person name="Vollmers J."/>
            <person name="Poulsen M."/>
            <person name="Beemelmanns C."/>
        </authorList>
    </citation>
    <scope>NUCLEOTIDE SEQUENCE [LARGE SCALE GENOMIC DNA]</scope>
    <source>
        <strain evidence="9 10">RB68</strain>
    </source>
</reference>
<dbReference type="Gene3D" id="3.40.50.1820">
    <property type="entry name" value="alpha/beta hydrolase"/>
    <property type="match status" value="1"/>
</dbReference>
<evidence type="ECO:0000259" key="8">
    <source>
        <dbReference type="Pfam" id="PF12740"/>
    </source>
</evidence>
<comment type="catalytic activity">
    <reaction evidence="3">
        <text>a butanoate ester + H2O = an aliphatic alcohol + butanoate + H(+)</text>
        <dbReference type="Rhea" id="RHEA:47348"/>
        <dbReference type="ChEBI" id="CHEBI:2571"/>
        <dbReference type="ChEBI" id="CHEBI:15377"/>
        <dbReference type="ChEBI" id="CHEBI:15378"/>
        <dbReference type="ChEBI" id="CHEBI:17968"/>
        <dbReference type="ChEBI" id="CHEBI:50477"/>
    </reaction>
    <physiologicalReaction direction="left-to-right" evidence="3">
        <dbReference type="Rhea" id="RHEA:47349"/>
    </physiologicalReaction>
</comment>
<name>A0A7K0BY86_9ACTN</name>
<feature type="domain" description="PET hydrolase/cutinase-like" evidence="8">
    <location>
        <begin position="47"/>
        <end position="244"/>
    </location>
</feature>
<dbReference type="InterPro" id="IPR029058">
    <property type="entry name" value="AB_hydrolase_fold"/>
</dbReference>
<sequence>MRLILGGRLLPLAAAVLAALALLVAPAHAAAPSFDGPGPYKVSFQVQGDTTLYYPSDIAKSPRRHPVIVWGNGTFAIPVIYDGLLRHWASHGFIVAAANTAFSGSGQEMRAGIDLLAKADKQSGSPFHGKVDLKRIGASGHSQGGAGTVNAAQDPRIITSVPIQPGGRADPSRLHGPTLYLAGQYDVIVSPASVRSLYESSGQVPAIYAERAGATHFTPLGDGGDYRGITTAWFRLQLMGDERARGLFFGDHCGICSSPAWPVVTRNAKAEQVPGPSSALSAGR</sequence>
<dbReference type="GO" id="GO:0042597">
    <property type="term" value="C:periplasmic space"/>
    <property type="evidence" value="ECO:0007669"/>
    <property type="project" value="UniProtKB-SubCell"/>
</dbReference>
<feature type="signal peptide" evidence="7">
    <location>
        <begin position="1"/>
        <end position="29"/>
    </location>
</feature>
<evidence type="ECO:0000256" key="4">
    <source>
        <dbReference type="ARBA" id="ARBA00033707"/>
    </source>
</evidence>